<feature type="domain" description="HTH cro/C1-type" evidence="2">
    <location>
        <begin position="7"/>
        <end position="62"/>
    </location>
</feature>
<sequence length="134" mass="15388">MKFAEKLRQLRNQKGMSQEAVAKAIGVTRRTYISYELDGRYPKDRERYTKLAEVFGVDVNYLYTENEDFVSRAGRKYGDRGIKQATALVSELSGLFAGGELTEEDRDAVMQSLQEAYWLAKKENRKYGSRNLKG</sequence>
<keyword evidence="1 3" id="KW-0238">DNA-binding</keyword>
<dbReference type="SMART" id="SM00530">
    <property type="entry name" value="HTH_XRE"/>
    <property type="match status" value="1"/>
</dbReference>
<dbReference type="RefSeq" id="WP_074673455.1">
    <property type="nucleotide sequence ID" value="NZ_FNQG01000016.1"/>
</dbReference>
<dbReference type="AlphaFoldDB" id="A0A1H4AEF5"/>
<evidence type="ECO:0000313" key="3">
    <source>
        <dbReference type="EMBL" id="SEA34128.1"/>
    </source>
</evidence>
<dbReference type="PROSITE" id="PS50943">
    <property type="entry name" value="HTH_CROC1"/>
    <property type="match status" value="1"/>
</dbReference>
<evidence type="ECO:0000313" key="4">
    <source>
        <dbReference type="Proteomes" id="UP000183469"/>
    </source>
</evidence>
<dbReference type="PANTHER" id="PTHR46558">
    <property type="entry name" value="TRACRIPTIONAL REGULATORY PROTEIN-RELATED-RELATED"/>
    <property type="match status" value="1"/>
</dbReference>
<name>A0A1H4AEF5_SELRU</name>
<reference evidence="3 4" key="1">
    <citation type="submission" date="2016-10" db="EMBL/GenBank/DDBJ databases">
        <authorList>
            <person name="de Groot N.N."/>
        </authorList>
    </citation>
    <scope>NUCLEOTIDE SEQUENCE [LARGE SCALE GENOMIC DNA]</scope>
    <source>
        <strain evidence="3 4">DSM 2872</strain>
    </source>
</reference>
<dbReference type="SUPFAM" id="SSF47413">
    <property type="entry name" value="lambda repressor-like DNA-binding domains"/>
    <property type="match status" value="1"/>
</dbReference>
<evidence type="ECO:0000256" key="1">
    <source>
        <dbReference type="ARBA" id="ARBA00023125"/>
    </source>
</evidence>
<dbReference type="Gene3D" id="1.10.260.40">
    <property type="entry name" value="lambda repressor-like DNA-binding domains"/>
    <property type="match status" value="1"/>
</dbReference>
<dbReference type="EMBL" id="FNQG01000016">
    <property type="protein sequence ID" value="SEA34128.1"/>
    <property type="molecule type" value="Genomic_DNA"/>
</dbReference>
<proteinExistence type="predicted"/>
<dbReference type="InterPro" id="IPR001387">
    <property type="entry name" value="Cro/C1-type_HTH"/>
</dbReference>
<organism evidence="3 4">
    <name type="scientific">Selenomonas ruminantium</name>
    <dbReference type="NCBI Taxonomy" id="971"/>
    <lineage>
        <taxon>Bacteria</taxon>
        <taxon>Bacillati</taxon>
        <taxon>Bacillota</taxon>
        <taxon>Negativicutes</taxon>
        <taxon>Selenomonadales</taxon>
        <taxon>Selenomonadaceae</taxon>
        <taxon>Selenomonas</taxon>
    </lineage>
</organism>
<dbReference type="Pfam" id="PF01381">
    <property type="entry name" value="HTH_3"/>
    <property type="match status" value="1"/>
</dbReference>
<evidence type="ECO:0000259" key="2">
    <source>
        <dbReference type="PROSITE" id="PS50943"/>
    </source>
</evidence>
<dbReference type="InterPro" id="IPR010982">
    <property type="entry name" value="Lambda_DNA-bd_dom_sf"/>
</dbReference>
<dbReference type="PANTHER" id="PTHR46558:SF11">
    <property type="entry name" value="HTH-TYPE TRANSCRIPTIONAL REGULATOR XRE"/>
    <property type="match status" value="1"/>
</dbReference>
<gene>
    <name evidence="3" type="ORF">SAMN05660648_02854</name>
</gene>
<dbReference type="Proteomes" id="UP000183469">
    <property type="component" value="Unassembled WGS sequence"/>
</dbReference>
<dbReference type="GO" id="GO:0003677">
    <property type="term" value="F:DNA binding"/>
    <property type="evidence" value="ECO:0007669"/>
    <property type="project" value="UniProtKB-KW"/>
</dbReference>
<dbReference type="CDD" id="cd00093">
    <property type="entry name" value="HTH_XRE"/>
    <property type="match status" value="1"/>
</dbReference>
<dbReference type="OrthoDB" id="6315255at2"/>
<protein>
    <submittedName>
        <fullName evidence="3">DNA-binding transcriptional regulator, XRE-family HTH domain</fullName>
    </submittedName>
</protein>
<accession>A0A1H4AEF5</accession>